<dbReference type="AlphaFoldDB" id="A0A255GLR9"/>
<comment type="caution">
    <text evidence="2">The sequence shown here is derived from an EMBL/GenBank/DDBJ whole genome shotgun (WGS) entry which is preliminary data.</text>
</comment>
<evidence type="ECO:0008006" key="4">
    <source>
        <dbReference type="Google" id="ProtNLM"/>
    </source>
</evidence>
<accession>A0A255GLR9</accession>
<dbReference type="EMBL" id="NMVO01000002">
    <property type="protein sequence ID" value="OYO16777.1"/>
    <property type="molecule type" value="Genomic_DNA"/>
</dbReference>
<dbReference type="OrthoDB" id="4551029at2"/>
<feature type="region of interest" description="Disordered" evidence="1">
    <location>
        <begin position="1"/>
        <end position="26"/>
    </location>
</feature>
<name>A0A255GLR9_9ACTN</name>
<evidence type="ECO:0000313" key="3">
    <source>
        <dbReference type="Proteomes" id="UP000215896"/>
    </source>
</evidence>
<evidence type="ECO:0000256" key="1">
    <source>
        <dbReference type="SAM" id="MobiDB-lite"/>
    </source>
</evidence>
<protein>
    <recommendedName>
        <fullName evidence="4">DUF2867 domain-containing protein</fullName>
    </recommendedName>
</protein>
<reference evidence="2 3" key="1">
    <citation type="submission" date="2017-07" db="EMBL/GenBank/DDBJ databases">
        <title>Draft whole genome sequences of clinical Proprionibacteriaceae strains.</title>
        <authorList>
            <person name="Bernier A.-M."/>
            <person name="Bernard K."/>
            <person name="Domingo M.-C."/>
        </authorList>
    </citation>
    <scope>NUCLEOTIDE SEQUENCE [LARGE SCALE GENOMIC DNA]</scope>
    <source>
        <strain evidence="2 3">NML 030167</strain>
    </source>
</reference>
<sequence length="170" mass="18664">MPTPDPALPPVTGGRVDAGTMTRPANAQQRARLTLVPDYLDVFTLTTGTAATPRDWMTACFEQGIERSDRDLIFNRLLRLRTAPDGRPGHVAGWQVAQEEPGHLTVAAAGPLVAGNLVLDVLPDRIRLSTAIGYRTLGGRIRWELLSHVHRRQAPGVLRTGEQLLRQRLP</sequence>
<dbReference type="RefSeq" id="WP_094404798.1">
    <property type="nucleotide sequence ID" value="NZ_NMVL01000002.1"/>
</dbReference>
<accession>A0A4R6M170</accession>
<organism evidence="2 3">
    <name type="scientific">Enemella evansiae</name>
    <dbReference type="NCBI Taxonomy" id="2016499"/>
    <lineage>
        <taxon>Bacteria</taxon>
        <taxon>Bacillati</taxon>
        <taxon>Actinomycetota</taxon>
        <taxon>Actinomycetes</taxon>
        <taxon>Propionibacteriales</taxon>
        <taxon>Propionibacteriaceae</taxon>
        <taxon>Enemella</taxon>
    </lineage>
</organism>
<keyword evidence="3" id="KW-1185">Reference proteome</keyword>
<gene>
    <name evidence="2" type="ORF">CGZ94_03865</name>
</gene>
<dbReference type="Proteomes" id="UP000215896">
    <property type="component" value="Unassembled WGS sequence"/>
</dbReference>
<proteinExistence type="predicted"/>
<evidence type="ECO:0000313" key="2">
    <source>
        <dbReference type="EMBL" id="OYO16777.1"/>
    </source>
</evidence>